<accession>A0ABQ4EHT9</accession>
<feature type="region of interest" description="Disordered" evidence="1">
    <location>
        <begin position="31"/>
        <end position="62"/>
    </location>
</feature>
<organism evidence="2 3">
    <name type="scientific">Plantactinospora mayteni</name>
    <dbReference type="NCBI Taxonomy" id="566021"/>
    <lineage>
        <taxon>Bacteria</taxon>
        <taxon>Bacillati</taxon>
        <taxon>Actinomycetota</taxon>
        <taxon>Actinomycetes</taxon>
        <taxon>Micromonosporales</taxon>
        <taxon>Micromonosporaceae</taxon>
        <taxon>Plantactinospora</taxon>
    </lineage>
</organism>
<comment type="caution">
    <text evidence="2">The sequence shown here is derived from an EMBL/GenBank/DDBJ whole genome shotgun (WGS) entry which is preliminary data.</text>
</comment>
<proteinExistence type="predicted"/>
<keyword evidence="3" id="KW-1185">Reference proteome</keyword>
<evidence type="ECO:0000256" key="1">
    <source>
        <dbReference type="SAM" id="MobiDB-lite"/>
    </source>
</evidence>
<evidence type="ECO:0000313" key="3">
    <source>
        <dbReference type="Proteomes" id="UP000621500"/>
    </source>
</evidence>
<dbReference type="Proteomes" id="UP000621500">
    <property type="component" value="Unassembled WGS sequence"/>
</dbReference>
<sequence>MDAVVAADGGRPGLTWTTDALQLPVAHLLSRSAPPFRGPDGNPPEPLPSGDGVQPPTNYPGRGGIDDQWYLCASMEFILAKSRSTNPVASPYELLDYLSGQLSHSTQ</sequence>
<dbReference type="EMBL" id="BONX01000004">
    <property type="protein sequence ID" value="GIG94299.1"/>
    <property type="molecule type" value="Genomic_DNA"/>
</dbReference>
<evidence type="ECO:0000313" key="2">
    <source>
        <dbReference type="EMBL" id="GIG94299.1"/>
    </source>
</evidence>
<reference evidence="2 3" key="1">
    <citation type="submission" date="2021-01" db="EMBL/GenBank/DDBJ databases">
        <title>Whole genome shotgun sequence of Plantactinospora mayteni NBRC 109088.</title>
        <authorList>
            <person name="Komaki H."/>
            <person name="Tamura T."/>
        </authorList>
    </citation>
    <scope>NUCLEOTIDE SEQUENCE [LARGE SCALE GENOMIC DNA]</scope>
    <source>
        <strain evidence="2 3">NBRC 109088</strain>
    </source>
</reference>
<name>A0ABQ4EHT9_9ACTN</name>
<protein>
    <submittedName>
        <fullName evidence="2">Uncharacterized protein</fullName>
    </submittedName>
</protein>
<gene>
    <name evidence="2" type="ORF">Pma05_08720</name>
</gene>